<keyword evidence="5 6" id="KW-0472">Membrane</keyword>
<dbReference type="PATRIC" id="fig|947033.5.peg.1031"/>
<evidence type="ECO:0000256" key="4">
    <source>
        <dbReference type="ARBA" id="ARBA00022989"/>
    </source>
</evidence>
<dbReference type="InterPro" id="IPR001991">
    <property type="entry name" value="Na-dicarboxylate_symporter"/>
</dbReference>
<reference evidence="7 8" key="1">
    <citation type="submission" date="2015-11" db="EMBL/GenBank/DDBJ databases">
        <title>Genomic analysis of 38 Legionella species identifies large and diverse effector repertoires.</title>
        <authorList>
            <person name="Burstein D."/>
            <person name="Amaro F."/>
            <person name="Zusman T."/>
            <person name="Lifshitz Z."/>
            <person name="Cohen O."/>
            <person name="Gilbert J.A."/>
            <person name="Pupko T."/>
            <person name="Shuman H.A."/>
            <person name="Segal G."/>
        </authorList>
    </citation>
    <scope>NUCLEOTIDE SEQUENCE [LARGE SCALE GENOMIC DNA]</scope>
    <source>
        <strain evidence="7 8">IMVS3376</strain>
    </source>
</reference>
<feature type="transmembrane region" description="Helical" evidence="6">
    <location>
        <begin position="139"/>
        <end position="158"/>
    </location>
</feature>
<gene>
    <name evidence="7" type="ORF">Lste_0967</name>
</gene>
<evidence type="ECO:0000256" key="1">
    <source>
        <dbReference type="ARBA" id="ARBA00004141"/>
    </source>
</evidence>
<evidence type="ECO:0000256" key="2">
    <source>
        <dbReference type="ARBA" id="ARBA00022448"/>
    </source>
</evidence>
<evidence type="ECO:0000256" key="3">
    <source>
        <dbReference type="ARBA" id="ARBA00022692"/>
    </source>
</evidence>
<sequence length="418" mass="45348">MSTQHASASYFFPFILITSIVLGGLAGYFFGPITPYLKPFGEIFLNLIFTAIVPLIFFSITSAIARVGSMGKLGKIAFYMTIVFLFTGIVAAVYSLFVVSLFPPAQGVTLPLNAPEKTSALNAFNQIADIFTVPEFSKLLSHQHILALILFSILVGLSTSHANEKGKTFIDFLQAGEEVFMRVFSLIMYYAPIGFFAYFAVMVHELGPQLMANYLRVGVLYYTFGIIYFIFVYTLFAYLAGKTEGIKRFWGSIFLPAVTSIATCSSAASIPANLMAAKKMRIAPEIYETVIPLGSIIHKDGSVIGGMFKISFLFGIFHLNFSSPSVLLAALGISILVGTVMGAIPSGGMLGELLILSVYGFPPAVLIIIAAISIIIDPLATMLNVTCNSVSSMMIARLVEGKEWLTRAESVTQAQRAH</sequence>
<dbReference type="OrthoDB" id="9768885at2"/>
<feature type="transmembrane region" description="Helical" evidence="6">
    <location>
        <begin position="296"/>
        <end position="319"/>
    </location>
</feature>
<dbReference type="PANTHER" id="PTHR11958:SF63">
    <property type="entry name" value="AMINO ACID TRANSPORTER"/>
    <property type="match status" value="1"/>
</dbReference>
<dbReference type="Gene3D" id="1.10.3860.10">
    <property type="entry name" value="Sodium:dicarboxylate symporter"/>
    <property type="match status" value="1"/>
</dbReference>
<dbReference type="Proteomes" id="UP000054926">
    <property type="component" value="Unassembled WGS sequence"/>
</dbReference>
<feature type="transmembrane region" description="Helical" evidence="6">
    <location>
        <begin position="43"/>
        <end position="65"/>
    </location>
</feature>
<accession>A0A0W0ZFA4</accession>
<proteinExistence type="predicted"/>
<dbReference type="InterPro" id="IPR036458">
    <property type="entry name" value="Na:dicarbo_symporter_sf"/>
</dbReference>
<organism evidence="7 8">
    <name type="scientific">Legionella steelei</name>
    <dbReference type="NCBI Taxonomy" id="947033"/>
    <lineage>
        <taxon>Bacteria</taxon>
        <taxon>Pseudomonadati</taxon>
        <taxon>Pseudomonadota</taxon>
        <taxon>Gammaproteobacteria</taxon>
        <taxon>Legionellales</taxon>
        <taxon>Legionellaceae</taxon>
        <taxon>Legionella</taxon>
    </lineage>
</organism>
<feature type="transmembrane region" description="Helical" evidence="6">
    <location>
        <begin position="253"/>
        <end position="276"/>
    </location>
</feature>
<dbReference type="EMBL" id="LNYY01000019">
    <property type="protein sequence ID" value="KTD67809.1"/>
    <property type="molecule type" value="Genomic_DNA"/>
</dbReference>
<comment type="caution">
    <text evidence="7">The sequence shown here is derived from an EMBL/GenBank/DDBJ whole genome shotgun (WGS) entry which is preliminary data.</text>
</comment>
<dbReference type="GO" id="GO:0015293">
    <property type="term" value="F:symporter activity"/>
    <property type="evidence" value="ECO:0007669"/>
    <property type="project" value="InterPro"/>
</dbReference>
<keyword evidence="3 6" id="KW-0812">Transmembrane</keyword>
<feature type="transmembrane region" description="Helical" evidence="6">
    <location>
        <begin position="326"/>
        <end position="344"/>
    </location>
</feature>
<evidence type="ECO:0000256" key="6">
    <source>
        <dbReference type="SAM" id="Phobius"/>
    </source>
</evidence>
<evidence type="ECO:0000256" key="5">
    <source>
        <dbReference type="ARBA" id="ARBA00023136"/>
    </source>
</evidence>
<dbReference type="STRING" id="947033.Lste_0967"/>
<keyword evidence="2" id="KW-0813">Transport</keyword>
<dbReference type="AlphaFoldDB" id="A0A0W0ZFA4"/>
<feature type="transmembrane region" description="Helical" evidence="6">
    <location>
        <begin position="12"/>
        <end position="31"/>
    </location>
</feature>
<dbReference type="RefSeq" id="WP_058509952.1">
    <property type="nucleotide sequence ID" value="NZ_LNYY01000019.1"/>
</dbReference>
<dbReference type="SUPFAM" id="SSF118215">
    <property type="entry name" value="Proton glutamate symport protein"/>
    <property type="match status" value="1"/>
</dbReference>
<name>A0A0W0ZFA4_9GAMM</name>
<dbReference type="PANTHER" id="PTHR11958">
    <property type="entry name" value="SODIUM/DICARBOXYLATE SYMPORTER-RELATED"/>
    <property type="match status" value="1"/>
</dbReference>
<keyword evidence="8" id="KW-1185">Reference proteome</keyword>
<feature type="transmembrane region" description="Helical" evidence="6">
    <location>
        <begin position="364"/>
        <end position="387"/>
    </location>
</feature>
<dbReference type="GO" id="GO:0016020">
    <property type="term" value="C:membrane"/>
    <property type="evidence" value="ECO:0007669"/>
    <property type="project" value="UniProtKB-SubCell"/>
</dbReference>
<feature type="transmembrane region" description="Helical" evidence="6">
    <location>
        <begin position="77"/>
        <end position="102"/>
    </location>
</feature>
<evidence type="ECO:0000313" key="8">
    <source>
        <dbReference type="Proteomes" id="UP000054926"/>
    </source>
</evidence>
<dbReference type="InterPro" id="IPR050746">
    <property type="entry name" value="DAACS"/>
</dbReference>
<keyword evidence="4 6" id="KW-1133">Transmembrane helix</keyword>
<feature type="transmembrane region" description="Helical" evidence="6">
    <location>
        <begin position="219"/>
        <end position="241"/>
    </location>
</feature>
<protein>
    <submittedName>
        <fullName evidence="7">Sodium:dicarboxylate symporter protein</fullName>
    </submittedName>
</protein>
<comment type="subcellular location">
    <subcellularLocation>
        <location evidence="1">Membrane</location>
        <topology evidence="1">Multi-pass membrane protein</topology>
    </subcellularLocation>
</comment>
<feature type="transmembrane region" description="Helical" evidence="6">
    <location>
        <begin position="179"/>
        <end position="199"/>
    </location>
</feature>
<evidence type="ECO:0000313" key="7">
    <source>
        <dbReference type="EMBL" id="KTD67809.1"/>
    </source>
</evidence>
<dbReference type="PRINTS" id="PR00173">
    <property type="entry name" value="EDTRNSPORT"/>
</dbReference>
<dbReference type="Pfam" id="PF00375">
    <property type="entry name" value="SDF"/>
    <property type="match status" value="1"/>
</dbReference>